<sequence length="58" mass="6916">MTFDEVLSMMFNDVKHSHEMIRVRARKAKIDLANTIMKTIIRQHAVRCFYGRIDSSFR</sequence>
<proteinExistence type="predicted"/>
<evidence type="ECO:0000313" key="2">
    <source>
        <dbReference type="Proteomes" id="UP000183129"/>
    </source>
</evidence>
<evidence type="ECO:0000313" key="1">
    <source>
        <dbReference type="EMBL" id="SFE55432.1"/>
    </source>
</evidence>
<name>A0A1I2BGU2_9SPHI</name>
<dbReference type="RefSeq" id="WP_157282769.1">
    <property type="nucleotide sequence ID" value="NZ_FONS01000001.1"/>
</dbReference>
<reference evidence="1 2" key="1">
    <citation type="submission" date="2016-10" db="EMBL/GenBank/DDBJ databases">
        <authorList>
            <person name="de Groot N.N."/>
        </authorList>
    </citation>
    <scope>NUCLEOTIDE SEQUENCE [LARGE SCALE GENOMIC DNA]</scope>
    <source>
        <strain evidence="1 2">ATCC 51969</strain>
    </source>
</reference>
<dbReference type="AlphaFoldDB" id="A0A1I2BGU2"/>
<accession>A0A1I2BGU2</accession>
<dbReference type="Proteomes" id="UP000183129">
    <property type="component" value="Unassembled WGS sequence"/>
</dbReference>
<dbReference type="EMBL" id="FONS01000001">
    <property type="protein sequence ID" value="SFE55432.1"/>
    <property type="molecule type" value="Genomic_DNA"/>
</dbReference>
<protein>
    <submittedName>
        <fullName evidence="1">Uncharacterized protein</fullName>
    </submittedName>
</protein>
<organism evidence="1 2">
    <name type="scientific">Pedobacter antarcticus</name>
    <dbReference type="NCBI Taxonomy" id="34086"/>
    <lineage>
        <taxon>Bacteria</taxon>
        <taxon>Pseudomonadati</taxon>
        <taxon>Bacteroidota</taxon>
        <taxon>Sphingobacteriia</taxon>
        <taxon>Sphingobacteriales</taxon>
        <taxon>Sphingobacteriaceae</taxon>
        <taxon>Pedobacter</taxon>
    </lineage>
</organism>
<gene>
    <name evidence="1" type="ORF">SAMN03003324_00875</name>
</gene>